<comment type="cofactor">
    <cofactor evidence="1">
        <name>a divalent metal cation</name>
        <dbReference type="ChEBI" id="CHEBI:60240"/>
    </cofactor>
</comment>
<dbReference type="PANTHER" id="PTHR22930:SF85">
    <property type="entry name" value="GH03217P-RELATED"/>
    <property type="match status" value="1"/>
</dbReference>
<comment type="similarity">
    <text evidence="3">Belongs to the HARBI1 family.</text>
</comment>
<dbReference type="AlphaFoldDB" id="A0A0C2H171"/>
<keyword evidence="7" id="KW-0539">Nucleus</keyword>
<evidence type="ECO:0000256" key="5">
    <source>
        <dbReference type="ARBA" id="ARBA00022723"/>
    </source>
</evidence>
<comment type="subcellular location">
    <subcellularLocation>
        <location evidence="2">Nucleus</location>
    </subcellularLocation>
</comment>
<keyword evidence="6" id="KW-0378">Hydrolase</keyword>
<evidence type="ECO:0000313" key="9">
    <source>
        <dbReference type="EMBL" id="KIH67495.1"/>
    </source>
</evidence>
<dbReference type="InterPro" id="IPR045249">
    <property type="entry name" value="HARBI1-like"/>
</dbReference>
<dbReference type="OrthoDB" id="6141895at2759"/>
<dbReference type="EMBL" id="KN726671">
    <property type="protein sequence ID" value="KIH67495.1"/>
    <property type="molecule type" value="Genomic_DNA"/>
</dbReference>
<evidence type="ECO:0000256" key="6">
    <source>
        <dbReference type="ARBA" id="ARBA00022801"/>
    </source>
</evidence>
<accession>A0A0C2H171</accession>
<keyword evidence="10" id="KW-1185">Reference proteome</keyword>
<name>A0A0C2H171_9BILA</name>
<sequence length="151" mass="17249">MNTIQTQVLTEHRLPGVMEFIDGTHVRIFAPTTDKEDYMDRKKSHPMNAHDSRVFKPSQLYKDLSEGWAKGRIVGDSAYAAKHFLIKSLDTVSKTEKRRYNKAISAARSNIECAFGILKRRLHILQAECSYDPEIGKQIIVTCAILHNYVL</sequence>
<feature type="domain" description="DDE Tnp4" evidence="8">
    <location>
        <begin position="49"/>
        <end position="148"/>
    </location>
</feature>
<keyword evidence="5" id="KW-0479">Metal-binding</keyword>
<keyword evidence="4" id="KW-0540">Nuclease</keyword>
<dbReference type="GO" id="GO:0005634">
    <property type="term" value="C:nucleus"/>
    <property type="evidence" value="ECO:0007669"/>
    <property type="project" value="UniProtKB-SubCell"/>
</dbReference>
<dbReference type="PANTHER" id="PTHR22930">
    <property type="match status" value="1"/>
</dbReference>
<dbReference type="Pfam" id="PF13359">
    <property type="entry name" value="DDE_Tnp_4"/>
    <property type="match status" value="1"/>
</dbReference>
<evidence type="ECO:0000256" key="1">
    <source>
        <dbReference type="ARBA" id="ARBA00001968"/>
    </source>
</evidence>
<organism evidence="9 10">
    <name type="scientific">Ancylostoma duodenale</name>
    <dbReference type="NCBI Taxonomy" id="51022"/>
    <lineage>
        <taxon>Eukaryota</taxon>
        <taxon>Metazoa</taxon>
        <taxon>Ecdysozoa</taxon>
        <taxon>Nematoda</taxon>
        <taxon>Chromadorea</taxon>
        <taxon>Rhabditida</taxon>
        <taxon>Rhabditina</taxon>
        <taxon>Rhabditomorpha</taxon>
        <taxon>Strongyloidea</taxon>
        <taxon>Ancylostomatidae</taxon>
        <taxon>Ancylostomatinae</taxon>
        <taxon>Ancylostoma</taxon>
    </lineage>
</organism>
<evidence type="ECO:0000259" key="8">
    <source>
        <dbReference type="Pfam" id="PF13359"/>
    </source>
</evidence>
<evidence type="ECO:0000256" key="4">
    <source>
        <dbReference type="ARBA" id="ARBA00022722"/>
    </source>
</evidence>
<dbReference type="InterPro" id="IPR027806">
    <property type="entry name" value="HARBI1_dom"/>
</dbReference>
<gene>
    <name evidence="9" type="ORF">ANCDUO_02172</name>
</gene>
<dbReference type="GO" id="GO:0046872">
    <property type="term" value="F:metal ion binding"/>
    <property type="evidence" value="ECO:0007669"/>
    <property type="project" value="UniProtKB-KW"/>
</dbReference>
<evidence type="ECO:0000256" key="2">
    <source>
        <dbReference type="ARBA" id="ARBA00004123"/>
    </source>
</evidence>
<protein>
    <recommendedName>
        <fullName evidence="8">DDE Tnp4 domain-containing protein</fullName>
    </recommendedName>
</protein>
<reference evidence="9 10" key="1">
    <citation type="submission" date="2013-12" db="EMBL/GenBank/DDBJ databases">
        <title>Draft genome of the parsitic nematode Ancylostoma duodenale.</title>
        <authorList>
            <person name="Mitreva M."/>
        </authorList>
    </citation>
    <scope>NUCLEOTIDE SEQUENCE [LARGE SCALE GENOMIC DNA]</scope>
    <source>
        <strain evidence="9 10">Zhejiang</strain>
    </source>
</reference>
<proteinExistence type="inferred from homology"/>
<dbReference type="GO" id="GO:0004518">
    <property type="term" value="F:nuclease activity"/>
    <property type="evidence" value="ECO:0007669"/>
    <property type="project" value="UniProtKB-KW"/>
</dbReference>
<dbReference type="GO" id="GO:0016787">
    <property type="term" value="F:hydrolase activity"/>
    <property type="evidence" value="ECO:0007669"/>
    <property type="project" value="UniProtKB-KW"/>
</dbReference>
<evidence type="ECO:0000256" key="7">
    <source>
        <dbReference type="ARBA" id="ARBA00023242"/>
    </source>
</evidence>
<dbReference type="Proteomes" id="UP000054047">
    <property type="component" value="Unassembled WGS sequence"/>
</dbReference>
<evidence type="ECO:0000256" key="3">
    <source>
        <dbReference type="ARBA" id="ARBA00006958"/>
    </source>
</evidence>
<evidence type="ECO:0000313" key="10">
    <source>
        <dbReference type="Proteomes" id="UP000054047"/>
    </source>
</evidence>